<feature type="chain" id="PRO_5016162771" description="HTH luxR-type domain-containing protein" evidence="2">
    <location>
        <begin position="21"/>
        <end position="548"/>
    </location>
</feature>
<dbReference type="GeneID" id="82526710"/>
<keyword evidence="1" id="KW-0472">Membrane</keyword>
<keyword evidence="1" id="KW-0812">Transmembrane</keyword>
<keyword evidence="4" id="KW-1185">Reference proteome</keyword>
<feature type="transmembrane region" description="Helical" evidence="1">
    <location>
        <begin position="351"/>
        <end position="375"/>
    </location>
</feature>
<proteinExistence type="predicted"/>
<organism evidence="3 4">
    <name type="scientific">Duncaniella muris</name>
    <dbReference type="NCBI Taxonomy" id="2094150"/>
    <lineage>
        <taxon>Bacteria</taxon>
        <taxon>Pseudomonadati</taxon>
        <taxon>Bacteroidota</taxon>
        <taxon>Bacteroidia</taxon>
        <taxon>Bacteroidales</taxon>
        <taxon>Muribaculaceae</taxon>
        <taxon>Duncaniella</taxon>
    </lineage>
</organism>
<feature type="signal peptide" evidence="2">
    <location>
        <begin position="1"/>
        <end position="20"/>
    </location>
</feature>
<evidence type="ECO:0000313" key="4">
    <source>
        <dbReference type="Proteomes" id="UP000244905"/>
    </source>
</evidence>
<sequence length="548" mass="62921">MHRHLFHFILLMLLSLLSHSCSSPHTHTIQEAEGIMDQYPDSALSILEDIPREELRGSQARALHALLLTQARSKNYITETNDSLISTAVSYFESTDDSHHLMLALHYFGELNFNRKAYARSLTALFKAYDLAVRLDNKFWIAMSARMIADIYHENYHTAEEIEFSEIELENFRLAHRQPHINYAILDLAKTYADAKEYPKATQLATQLTDSATKYSDNHLKHIALRTIGTIHLRNQDYLAAIRSFKALRSSNQLNQSDSALLGFAYLKSEFPDSALTLLNRQSIGRGSSNSWLYYNVCMALDSTQAALSVLQGIAMHTDSILRSVMSQNLLGSTKEYYDAQRKIQMANLRFSHLTIIFILTCSFIALSIAIFIFYRYRRNKYKLIEDNIAIAQNLREIIAINDSKSQETIQTLLADRFEILDSLCKILYESPSSVAKKRISDEINFIIFQYSQNAEKLNELELYVNKHHNNIMVRIKEDIPTINESDYRLILYTILGFSNTAIALFLGEPKITAIYDRRKRLKAKLKNLNSSHKAEYLTIISLSTKIK</sequence>
<dbReference type="SUPFAM" id="SSF48452">
    <property type="entry name" value="TPR-like"/>
    <property type="match status" value="1"/>
</dbReference>
<keyword evidence="2" id="KW-0732">Signal</keyword>
<dbReference type="Gene3D" id="1.25.40.10">
    <property type="entry name" value="Tetratricopeptide repeat domain"/>
    <property type="match status" value="1"/>
</dbReference>
<evidence type="ECO:0008006" key="5">
    <source>
        <dbReference type="Google" id="ProtNLM"/>
    </source>
</evidence>
<evidence type="ECO:0000256" key="2">
    <source>
        <dbReference type="SAM" id="SignalP"/>
    </source>
</evidence>
<keyword evidence="1" id="KW-1133">Transmembrane helix</keyword>
<protein>
    <recommendedName>
        <fullName evidence="5">HTH luxR-type domain-containing protein</fullName>
    </recommendedName>
</protein>
<dbReference type="EMBL" id="PUEC01000023">
    <property type="protein sequence ID" value="PWB01292.1"/>
    <property type="molecule type" value="Genomic_DNA"/>
</dbReference>
<reference evidence="4" key="1">
    <citation type="submission" date="2018-02" db="EMBL/GenBank/DDBJ databases">
        <authorList>
            <person name="Clavel T."/>
            <person name="Strowig T."/>
        </authorList>
    </citation>
    <scope>NUCLEOTIDE SEQUENCE [LARGE SCALE GENOMIC DNA]</scope>
    <source>
        <strain evidence="4">DSM 103720</strain>
    </source>
</reference>
<dbReference type="InterPro" id="IPR011990">
    <property type="entry name" value="TPR-like_helical_dom_sf"/>
</dbReference>
<name>A0A2V1ILE5_9BACT</name>
<dbReference type="RefSeq" id="WP_107032842.1">
    <property type="nucleotide sequence ID" value="NZ_PUEC01000023.1"/>
</dbReference>
<dbReference type="AlphaFoldDB" id="A0A2V1ILE5"/>
<gene>
    <name evidence="3" type="ORF">C5O23_10205</name>
</gene>
<dbReference type="Proteomes" id="UP000244905">
    <property type="component" value="Unassembled WGS sequence"/>
</dbReference>
<accession>A0A2V1ILE5</accession>
<evidence type="ECO:0000256" key="1">
    <source>
        <dbReference type="SAM" id="Phobius"/>
    </source>
</evidence>
<evidence type="ECO:0000313" key="3">
    <source>
        <dbReference type="EMBL" id="PWB01292.1"/>
    </source>
</evidence>
<comment type="caution">
    <text evidence="3">The sequence shown here is derived from an EMBL/GenBank/DDBJ whole genome shotgun (WGS) entry which is preliminary data.</text>
</comment>